<gene>
    <name evidence="2" type="ORF">I8751_13240</name>
</gene>
<comment type="caution">
    <text evidence="2">The sequence shown here is derived from an EMBL/GenBank/DDBJ whole genome shotgun (WGS) entry which is preliminary data.</text>
</comment>
<accession>A0A8J7HDW3</accession>
<dbReference type="Gene3D" id="1.10.1220.10">
    <property type="entry name" value="Met repressor-like"/>
    <property type="match status" value="1"/>
</dbReference>
<organism evidence="2 3">
    <name type="scientific">Atlanticothrix silvestris CENA357</name>
    <dbReference type="NCBI Taxonomy" id="1725252"/>
    <lineage>
        <taxon>Bacteria</taxon>
        <taxon>Bacillati</taxon>
        <taxon>Cyanobacteriota</taxon>
        <taxon>Cyanophyceae</taxon>
        <taxon>Nostocales</taxon>
        <taxon>Nodulariaceae</taxon>
        <taxon>Atlanticothrix</taxon>
        <taxon>Atlanticothrix silvestris</taxon>
    </lineage>
</organism>
<keyword evidence="3" id="KW-1185">Reference proteome</keyword>
<dbReference type="SUPFAM" id="SSF47598">
    <property type="entry name" value="Ribbon-helix-helix"/>
    <property type="match status" value="1"/>
</dbReference>
<dbReference type="CDD" id="cd21631">
    <property type="entry name" value="RHH_CopG_NikR-like"/>
    <property type="match status" value="1"/>
</dbReference>
<dbReference type="EMBL" id="JAECZB010000029">
    <property type="protein sequence ID" value="MBH8553321.1"/>
    <property type="molecule type" value="Genomic_DNA"/>
</dbReference>
<feature type="domain" description="Ribbon-helix-helix protein CopG" evidence="1">
    <location>
        <begin position="14"/>
        <end position="49"/>
    </location>
</feature>
<evidence type="ECO:0000313" key="2">
    <source>
        <dbReference type="EMBL" id="MBH8553321.1"/>
    </source>
</evidence>
<dbReference type="Proteomes" id="UP000599391">
    <property type="component" value="Unassembled WGS sequence"/>
</dbReference>
<evidence type="ECO:0000259" key="1">
    <source>
        <dbReference type="Pfam" id="PF01402"/>
    </source>
</evidence>
<reference evidence="2 3" key="1">
    <citation type="journal article" date="2021" name="Int. J. Syst. Evol. Microbiol.">
        <title>Amazonocrinis nigriterrae gen. nov., sp. nov., Atlanticothrix silvestris gen. nov., sp. nov. and Dendronalium phyllosphericum gen. nov., sp. nov., nostocacean cyanobacteria from Brazilian environments.</title>
        <authorList>
            <person name="Alvarenga D.O."/>
            <person name="Andreote A.P.D."/>
            <person name="Branco L.H.Z."/>
            <person name="Delbaje E."/>
            <person name="Cruz R.B."/>
            <person name="Varani A.M."/>
            <person name="Fiore M.F."/>
        </authorList>
    </citation>
    <scope>NUCLEOTIDE SEQUENCE [LARGE SCALE GENOMIC DNA]</scope>
    <source>
        <strain evidence="2 3">CENA357</strain>
    </source>
</reference>
<name>A0A8J7HDW3_9CYAN</name>
<protein>
    <submittedName>
        <fullName evidence="2">CopG family transcriptional regulator</fullName>
    </submittedName>
</protein>
<dbReference type="GO" id="GO:0006355">
    <property type="term" value="P:regulation of DNA-templated transcription"/>
    <property type="evidence" value="ECO:0007669"/>
    <property type="project" value="InterPro"/>
</dbReference>
<dbReference type="InterPro" id="IPR010985">
    <property type="entry name" value="Ribbon_hlx_hlx"/>
</dbReference>
<dbReference type="RefSeq" id="WP_214439610.1">
    <property type="nucleotide sequence ID" value="NZ_JAECZB010000029.1"/>
</dbReference>
<dbReference type="InterPro" id="IPR002145">
    <property type="entry name" value="CopG"/>
</dbReference>
<sequence length="67" mass="7732">MTKKKHGWYEEGKVRVNISLTQTSIESLDRQATRLGMSRSELIETMARQEQSLLPEEKQHLGKLFAS</sequence>
<dbReference type="InterPro" id="IPR013321">
    <property type="entry name" value="Arc_rbn_hlx_hlx"/>
</dbReference>
<proteinExistence type="predicted"/>
<dbReference type="AlphaFoldDB" id="A0A8J7HDW3"/>
<evidence type="ECO:0000313" key="3">
    <source>
        <dbReference type="Proteomes" id="UP000599391"/>
    </source>
</evidence>
<dbReference type="Pfam" id="PF01402">
    <property type="entry name" value="RHH_1"/>
    <property type="match status" value="1"/>
</dbReference>